<dbReference type="SFLD" id="SFLDS00029">
    <property type="entry name" value="Radical_SAM"/>
    <property type="match status" value="1"/>
</dbReference>
<dbReference type="Gene3D" id="3.20.20.70">
    <property type="entry name" value="Aldolase class I"/>
    <property type="match status" value="1"/>
</dbReference>
<keyword evidence="3" id="KW-0479">Metal-binding</keyword>
<evidence type="ECO:0000256" key="2">
    <source>
        <dbReference type="ARBA" id="ARBA00022691"/>
    </source>
</evidence>
<evidence type="ECO:0000256" key="5">
    <source>
        <dbReference type="ARBA" id="ARBA00023014"/>
    </source>
</evidence>
<keyword evidence="5" id="KW-0411">Iron-sulfur</keyword>
<reference evidence="8" key="2">
    <citation type="submission" date="2019-02" db="EMBL/GenBank/DDBJ databases">
        <title>Granulicella sibirica sp. nov., a psychrotolerant acidobacterium isolated from an organic soil layer in forested tundra, West Siberia.</title>
        <authorList>
            <person name="Oshkin I.Y."/>
            <person name="Kulichevskaya I.S."/>
            <person name="Rijpstra W.I.C."/>
            <person name="Sinninghe Damste J.S."/>
            <person name="Rakitin A.L."/>
            <person name="Ravin N.V."/>
            <person name="Dedysh S.N."/>
        </authorList>
    </citation>
    <scope>NUCLEOTIDE SEQUENCE [LARGE SCALE GENOMIC DNA]</scope>
    <source>
        <strain evidence="8">AF10</strain>
    </source>
</reference>
<keyword evidence="4" id="KW-0408">Iron</keyword>
<dbReference type="GO" id="GO:0051536">
    <property type="term" value="F:iron-sulfur cluster binding"/>
    <property type="evidence" value="ECO:0007669"/>
    <property type="project" value="UniProtKB-KW"/>
</dbReference>
<evidence type="ECO:0000313" key="8">
    <source>
        <dbReference type="Proteomes" id="UP000289437"/>
    </source>
</evidence>
<dbReference type="SFLD" id="SFLDG01102">
    <property type="entry name" value="Uncharacterised_Radical_SAM_Su"/>
    <property type="match status" value="1"/>
</dbReference>
<dbReference type="AlphaFoldDB" id="A0A4Q0T5M4"/>
<dbReference type="InterPro" id="IPR013785">
    <property type="entry name" value="Aldolase_TIM"/>
</dbReference>
<dbReference type="GO" id="GO:0046872">
    <property type="term" value="F:metal ion binding"/>
    <property type="evidence" value="ECO:0007669"/>
    <property type="project" value="UniProtKB-KW"/>
</dbReference>
<keyword evidence="2" id="KW-0949">S-adenosyl-L-methionine</keyword>
<reference evidence="7 8" key="1">
    <citation type="submission" date="2018-11" db="EMBL/GenBank/DDBJ databases">
        <authorList>
            <person name="Mardanov A.V."/>
            <person name="Ravin N.V."/>
            <person name="Dedysh S.N."/>
        </authorList>
    </citation>
    <scope>NUCLEOTIDE SEQUENCE [LARGE SCALE GENOMIC DNA]</scope>
    <source>
        <strain evidence="7 8">AF10</strain>
    </source>
</reference>
<dbReference type="GO" id="GO:0003824">
    <property type="term" value="F:catalytic activity"/>
    <property type="evidence" value="ECO:0007669"/>
    <property type="project" value="InterPro"/>
</dbReference>
<evidence type="ECO:0000256" key="6">
    <source>
        <dbReference type="SAM" id="MobiDB-lite"/>
    </source>
</evidence>
<comment type="caution">
    <text evidence="7">The sequence shown here is derived from an EMBL/GenBank/DDBJ whole genome shotgun (WGS) entry which is preliminary data.</text>
</comment>
<dbReference type="PANTHER" id="PTHR21180">
    <property type="entry name" value="ENDONUCLEASE/EXONUCLEASE/PHOSPHATASE FAMILY DOMAIN-CONTAINING PROTEIN 1"/>
    <property type="match status" value="1"/>
</dbReference>
<dbReference type="InterPro" id="IPR058240">
    <property type="entry name" value="rSAM_sf"/>
</dbReference>
<sequence>MLHLSFAKLKAADAMMNTQQKLEILADAAKYDASCASSGAKRKATPGGLGNSDGEGICHSYTPDGRCVSLLKILLTNFCTYDCVFCVNRVSSDIQRARFTPEEVVNLTLDFYKRNYIEGLFLSSGIIQSPDYTMEQLIQVARTLRQVHKFGGYIHLKTIPGCDERLIAQAGLYADRLSANIELPTQSDLVQLAPEKKSSVIETTMNQIHVRKQESDEDRKKSPNRKPASFAAAGQSTQMVVGATSTSDRQILSTATHLYGEYKLKRIYYTGFSPYPEADSRLPLKATPLIREHRLYQSDWLMRFYGFDATELTTDENPSLSLTEDPKTTWARTHPEFFPVDVNAAPREAILRVPGIGYRNVERILSIRRYHQLVLDDLRKLNVRVKQALPYLITPDHIPTGAAPKEEPATTQMDLFAPVSALTGSI</sequence>
<dbReference type="InterPro" id="IPR051675">
    <property type="entry name" value="Endo/Exo/Phosphatase_dom_1"/>
</dbReference>
<name>A0A4Q0T5M4_9BACT</name>
<evidence type="ECO:0000256" key="4">
    <source>
        <dbReference type="ARBA" id="ARBA00023004"/>
    </source>
</evidence>
<dbReference type="Proteomes" id="UP000289437">
    <property type="component" value="Unassembled WGS sequence"/>
</dbReference>
<evidence type="ECO:0000313" key="7">
    <source>
        <dbReference type="EMBL" id="RXH56881.1"/>
    </source>
</evidence>
<organism evidence="7 8">
    <name type="scientific">Granulicella sibirica</name>
    <dbReference type="NCBI Taxonomy" id="2479048"/>
    <lineage>
        <taxon>Bacteria</taxon>
        <taxon>Pseudomonadati</taxon>
        <taxon>Acidobacteriota</taxon>
        <taxon>Terriglobia</taxon>
        <taxon>Terriglobales</taxon>
        <taxon>Acidobacteriaceae</taxon>
        <taxon>Granulicella</taxon>
    </lineage>
</organism>
<dbReference type="NCBIfam" id="TIGR03916">
    <property type="entry name" value="rSAM_link_UDG"/>
    <property type="match status" value="1"/>
</dbReference>
<dbReference type="InterPro" id="IPR023874">
    <property type="entry name" value="DNA_rSAM_put"/>
</dbReference>
<dbReference type="PANTHER" id="PTHR21180:SF9">
    <property type="entry name" value="TYPE II SECRETION SYSTEM PROTEIN K"/>
    <property type="match status" value="1"/>
</dbReference>
<dbReference type="EMBL" id="RDSM01000001">
    <property type="protein sequence ID" value="RXH56881.1"/>
    <property type="molecule type" value="Genomic_DNA"/>
</dbReference>
<proteinExistence type="predicted"/>
<comment type="cofactor">
    <cofactor evidence="1">
        <name>[4Fe-4S] cluster</name>
        <dbReference type="ChEBI" id="CHEBI:49883"/>
    </cofactor>
</comment>
<evidence type="ECO:0000256" key="3">
    <source>
        <dbReference type="ARBA" id="ARBA00022723"/>
    </source>
</evidence>
<evidence type="ECO:0000256" key="1">
    <source>
        <dbReference type="ARBA" id="ARBA00001966"/>
    </source>
</evidence>
<feature type="region of interest" description="Disordered" evidence="6">
    <location>
        <begin position="208"/>
        <end position="239"/>
    </location>
</feature>
<gene>
    <name evidence="7" type="ORF">GRAN_0191</name>
</gene>
<accession>A0A4Q0T5M4</accession>
<dbReference type="SUPFAM" id="SSF102114">
    <property type="entry name" value="Radical SAM enzymes"/>
    <property type="match status" value="1"/>
</dbReference>
<dbReference type="InterPro" id="IPR010994">
    <property type="entry name" value="RuvA_2-like"/>
</dbReference>
<dbReference type="CDD" id="cd01335">
    <property type="entry name" value="Radical_SAM"/>
    <property type="match status" value="1"/>
</dbReference>
<dbReference type="SUPFAM" id="SSF47781">
    <property type="entry name" value="RuvA domain 2-like"/>
    <property type="match status" value="1"/>
</dbReference>
<keyword evidence="8" id="KW-1185">Reference proteome</keyword>
<feature type="compositionally biased region" description="Basic and acidic residues" evidence="6">
    <location>
        <begin position="211"/>
        <end position="221"/>
    </location>
</feature>
<protein>
    <submittedName>
        <fullName evidence="7">Biotin synthase related domain containing protein</fullName>
    </submittedName>
</protein>
<dbReference type="InterPro" id="IPR007197">
    <property type="entry name" value="rSAM"/>
</dbReference>